<dbReference type="Proteomes" id="UP000276103">
    <property type="component" value="Unassembled WGS sequence"/>
</dbReference>
<comment type="caution">
    <text evidence="2">The sequence shown here is derived from an EMBL/GenBank/DDBJ whole genome shotgun (WGS) entry which is preliminary data.</text>
</comment>
<evidence type="ECO:0000313" key="3">
    <source>
        <dbReference type="Proteomes" id="UP000276103"/>
    </source>
</evidence>
<keyword evidence="1" id="KW-0472">Membrane</keyword>
<protein>
    <submittedName>
        <fullName evidence="2">Uncharacterized protein</fullName>
    </submittedName>
</protein>
<proteinExistence type="predicted"/>
<organism evidence="2 3">
    <name type="scientific">Trichormus variabilis SAG 1403-4b</name>
    <dbReference type="NCBI Taxonomy" id="447716"/>
    <lineage>
        <taxon>Bacteria</taxon>
        <taxon>Bacillati</taxon>
        <taxon>Cyanobacteriota</taxon>
        <taxon>Cyanophyceae</taxon>
        <taxon>Nostocales</taxon>
        <taxon>Nostocaceae</taxon>
        <taxon>Trichormus</taxon>
    </lineage>
</organism>
<feature type="transmembrane region" description="Helical" evidence="1">
    <location>
        <begin position="12"/>
        <end position="35"/>
    </location>
</feature>
<evidence type="ECO:0000256" key="1">
    <source>
        <dbReference type="SAM" id="Phobius"/>
    </source>
</evidence>
<sequence length="73" mass="8448">MFVEVDVKNISILLLFIFSLVSIIYRIPIFIQHIISPASQDIETNDNFFTLLLVSSIRLHPLKYLMPNITKIS</sequence>
<keyword evidence="3" id="KW-1185">Reference proteome</keyword>
<keyword evidence="1" id="KW-0812">Transmembrane</keyword>
<keyword evidence="1" id="KW-1133">Transmembrane helix</keyword>
<reference evidence="2 3" key="1">
    <citation type="journal article" date="2019" name="Genome Biol. Evol.">
        <title>Day and night: Metabolic profiles and evolutionary relationships of six axenic non-marine cyanobacteria.</title>
        <authorList>
            <person name="Will S.E."/>
            <person name="Henke P."/>
            <person name="Boedeker C."/>
            <person name="Huang S."/>
            <person name="Brinkmann H."/>
            <person name="Rohde M."/>
            <person name="Jarek M."/>
            <person name="Friedl T."/>
            <person name="Seufert S."/>
            <person name="Schumacher M."/>
            <person name="Overmann J."/>
            <person name="Neumann-Schaal M."/>
            <person name="Petersen J."/>
        </authorList>
    </citation>
    <scope>NUCLEOTIDE SEQUENCE [LARGE SCALE GENOMIC DNA]</scope>
    <source>
        <strain evidence="2 3">SAG 1403-4b</strain>
    </source>
</reference>
<gene>
    <name evidence="2" type="ORF">DSM107003_08920</name>
</gene>
<evidence type="ECO:0000313" key="2">
    <source>
        <dbReference type="EMBL" id="RUS98873.1"/>
    </source>
</evidence>
<dbReference type="AlphaFoldDB" id="A0A3S1AE92"/>
<name>A0A3S1AE92_ANAVA</name>
<dbReference type="EMBL" id="RSCM01000002">
    <property type="protein sequence ID" value="RUS98873.1"/>
    <property type="molecule type" value="Genomic_DNA"/>
</dbReference>
<accession>A0A3S1AE92</accession>